<name>A0A2U1NS58_ARTAN</name>
<accession>A0A2U1NS58</accession>
<keyword evidence="2" id="KW-1185">Reference proteome</keyword>
<dbReference type="OrthoDB" id="1706066at2759"/>
<dbReference type="EMBL" id="PKPP01002284">
    <property type="protein sequence ID" value="PWA76300.1"/>
    <property type="molecule type" value="Genomic_DNA"/>
</dbReference>
<organism evidence="1 2">
    <name type="scientific">Artemisia annua</name>
    <name type="common">Sweet wormwood</name>
    <dbReference type="NCBI Taxonomy" id="35608"/>
    <lineage>
        <taxon>Eukaryota</taxon>
        <taxon>Viridiplantae</taxon>
        <taxon>Streptophyta</taxon>
        <taxon>Embryophyta</taxon>
        <taxon>Tracheophyta</taxon>
        <taxon>Spermatophyta</taxon>
        <taxon>Magnoliopsida</taxon>
        <taxon>eudicotyledons</taxon>
        <taxon>Gunneridae</taxon>
        <taxon>Pentapetalae</taxon>
        <taxon>asterids</taxon>
        <taxon>campanulids</taxon>
        <taxon>Asterales</taxon>
        <taxon>Asteraceae</taxon>
        <taxon>Asteroideae</taxon>
        <taxon>Anthemideae</taxon>
        <taxon>Artemisiinae</taxon>
        <taxon>Artemisia</taxon>
    </lineage>
</organism>
<dbReference type="Gene3D" id="3.40.50.12780">
    <property type="entry name" value="N-terminal domain of ligase-like"/>
    <property type="match status" value="1"/>
</dbReference>
<dbReference type="Proteomes" id="UP000245207">
    <property type="component" value="Unassembled WGS sequence"/>
</dbReference>
<dbReference type="InterPro" id="IPR042099">
    <property type="entry name" value="ANL_N_sf"/>
</dbReference>
<proteinExistence type="predicted"/>
<dbReference type="AlphaFoldDB" id="A0A2U1NS58"/>
<comment type="caution">
    <text evidence="1">The sequence shown here is derived from an EMBL/GenBank/DDBJ whole genome shotgun (WGS) entry which is preliminary data.</text>
</comment>
<sequence length="152" mass="16882">MMLLSRENSTGLLGETNNKNVLNTALRLAVKHEKRLDADVVKVVHICEATLTKRLIEFENTKAGSLTVPNYPDPGRCWDIVDKYKVTIFYTAPTLVRLKETIVDLTELLYMYIDINSKVKNQLYNVFTSGSRSGTVGLKTGSTSIGLKAASI</sequence>
<protein>
    <submittedName>
        <fullName evidence="1">Acetyl-coenzyme A synthetase chloroplastic/glyoxysomal</fullName>
    </submittedName>
</protein>
<dbReference type="SUPFAM" id="SSF56801">
    <property type="entry name" value="Acetyl-CoA synthetase-like"/>
    <property type="match status" value="1"/>
</dbReference>
<evidence type="ECO:0000313" key="2">
    <source>
        <dbReference type="Proteomes" id="UP000245207"/>
    </source>
</evidence>
<gene>
    <name evidence="1" type="ORF">CTI12_AA236250</name>
</gene>
<reference evidence="1 2" key="1">
    <citation type="journal article" date="2018" name="Mol. Plant">
        <title>The genome of Artemisia annua provides insight into the evolution of Asteraceae family and artemisinin biosynthesis.</title>
        <authorList>
            <person name="Shen Q."/>
            <person name="Zhang L."/>
            <person name="Liao Z."/>
            <person name="Wang S."/>
            <person name="Yan T."/>
            <person name="Shi P."/>
            <person name="Liu M."/>
            <person name="Fu X."/>
            <person name="Pan Q."/>
            <person name="Wang Y."/>
            <person name="Lv Z."/>
            <person name="Lu X."/>
            <person name="Zhang F."/>
            <person name="Jiang W."/>
            <person name="Ma Y."/>
            <person name="Chen M."/>
            <person name="Hao X."/>
            <person name="Li L."/>
            <person name="Tang Y."/>
            <person name="Lv G."/>
            <person name="Zhou Y."/>
            <person name="Sun X."/>
            <person name="Brodelius P.E."/>
            <person name="Rose J.K.C."/>
            <person name="Tang K."/>
        </authorList>
    </citation>
    <scope>NUCLEOTIDE SEQUENCE [LARGE SCALE GENOMIC DNA]</scope>
    <source>
        <strain evidence="2">cv. Huhao1</strain>
        <tissue evidence="1">Leaf</tissue>
    </source>
</reference>
<evidence type="ECO:0000313" key="1">
    <source>
        <dbReference type="EMBL" id="PWA76300.1"/>
    </source>
</evidence>
<dbReference type="STRING" id="35608.A0A2U1NS58"/>